<dbReference type="EMBL" id="LCTW02000005">
    <property type="protein sequence ID" value="KXX82965.1"/>
    <property type="molecule type" value="Genomic_DNA"/>
</dbReference>
<accession>A0A175WHC0</accession>
<organism evidence="1 2">
    <name type="scientific">Madurella mycetomatis</name>
    <dbReference type="NCBI Taxonomy" id="100816"/>
    <lineage>
        <taxon>Eukaryota</taxon>
        <taxon>Fungi</taxon>
        <taxon>Dikarya</taxon>
        <taxon>Ascomycota</taxon>
        <taxon>Pezizomycotina</taxon>
        <taxon>Sordariomycetes</taxon>
        <taxon>Sordariomycetidae</taxon>
        <taxon>Sordariales</taxon>
        <taxon>Sordariales incertae sedis</taxon>
        <taxon>Madurella</taxon>
    </lineage>
</organism>
<dbReference type="OrthoDB" id="5240993at2759"/>
<sequence length="209" mass="24789">MDHIALGHRDYYYELKEMREERERQILGEKLERQREKEESREYERAKEKEPLAAYKSFKRDEKQLNKTRLDPLIGQDFKVFCSDYIDHFYVPPCPPEPDSEADMAYGDIYLDSITHGHFGPFRPPKRASREAVKVKTTDGRHELSFKFIGNGYLKVPWEFISTARRDLCPPDPPLTTRKVFKFVGIRRDWEKEKAKPGVLEAMQQPRYS</sequence>
<evidence type="ECO:0000313" key="2">
    <source>
        <dbReference type="Proteomes" id="UP000078237"/>
    </source>
</evidence>
<reference evidence="1 2" key="1">
    <citation type="journal article" date="2016" name="Genome Announc.">
        <title>Genome Sequence of Madurella mycetomatis mm55, Isolated from a Human Mycetoma Case in Sudan.</title>
        <authorList>
            <person name="Smit S."/>
            <person name="Derks M.F."/>
            <person name="Bervoets S."/>
            <person name="Fahal A."/>
            <person name="van Leeuwen W."/>
            <person name="van Belkum A."/>
            <person name="van de Sande W.W."/>
        </authorList>
    </citation>
    <scope>NUCLEOTIDE SEQUENCE [LARGE SCALE GENOMIC DNA]</scope>
    <source>
        <strain evidence="2">mm55</strain>
    </source>
</reference>
<evidence type="ECO:0000313" key="1">
    <source>
        <dbReference type="EMBL" id="KXX82965.1"/>
    </source>
</evidence>
<dbReference type="STRING" id="100816.A0A175WHC0"/>
<dbReference type="VEuPathDB" id="FungiDB:MMYC01_200438"/>
<proteinExistence type="predicted"/>
<dbReference type="AlphaFoldDB" id="A0A175WHC0"/>
<protein>
    <submittedName>
        <fullName evidence="1">Uncharacterized protein</fullName>
    </submittedName>
</protein>
<gene>
    <name evidence="1" type="ORF">MMYC01_200438</name>
</gene>
<keyword evidence="2" id="KW-1185">Reference proteome</keyword>
<dbReference type="Proteomes" id="UP000078237">
    <property type="component" value="Unassembled WGS sequence"/>
</dbReference>
<comment type="caution">
    <text evidence="1">The sequence shown here is derived from an EMBL/GenBank/DDBJ whole genome shotgun (WGS) entry which is preliminary data.</text>
</comment>
<name>A0A175WHC0_9PEZI</name>